<sequence>MARYYFHLRTDSGREDDTEGAEFPSVDAAKAEASRAAREMLSDRVWSGQALFADAFEIATEEGIVVATVPFKSVARLN</sequence>
<feature type="domain" description="DUF6894" evidence="1">
    <location>
        <begin position="3"/>
        <end position="71"/>
    </location>
</feature>
<keyword evidence="3" id="KW-1185">Reference proteome</keyword>
<protein>
    <recommendedName>
        <fullName evidence="1">DUF6894 domain-containing protein</fullName>
    </recommendedName>
</protein>
<evidence type="ECO:0000313" key="3">
    <source>
        <dbReference type="Proteomes" id="UP001230207"/>
    </source>
</evidence>
<dbReference type="EMBL" id="JAUSVF010000007">
    <property type="protein sequence ID" value="MDQ0324025.1"/>
    <property type="molecule type" value="Genomic_DNA"/>
</dbReference>
<proteinExistence type="predicted"/>
<reference evidence="2 3" key="1">
    <citation type="submission" date="2023-07" db="EMBL/GenBank/DDBJ databases">
        <title>Genomic Encyclopedia of Type Strains, Phase IV (KMG-IV): sequencing the most valuable type-strain genomes for metagenomic binning, comparative biology and taxonomic classification.</title>
        <authorList>
            <person name="Goeker M."/>
        </authorList>
    </citation>
    <scope>NUCLEOTIDE SEQUENCE [LARGE SCALE GENOMIC DNA]</scope>
    <source>
        <strain evidence="2 3">DSM 1112</strain>
    </source>
</reference>
<dbReference type="RefSeq" id="WP_307237317.1">
    <property type="nucleotide sequence ID" value="NZ_JAUSVF010000007.1"/>
</dbReference>
<gene>
    <name evidence="2" type="ORF">QO002_006232</name>
</gene>
<organism evidence="2 3">
    <name type="scientific">Pararhizobium capsulatum DSM 1112</name>
    <dbReference type="NCBI Taxonomy" id="1121113"/>
    <lineage>
        <taxon>Bacteria</taxon>
        <taxon>Pseudomonadati</taxon>
        <taxon>Pseudomonadota</taxon>
        <taxon>Alphaproteobacteria</taxon>
        <taxon>Hyphomicrobiales</taxon>
        <taxon>Rhizobiaceae</taxon>
        <taxon>Rhizobium/Agrobacterium group</taxon>
        <taxon>Pararhizobium</taxon>
    </lineage>
</organism>
<comment type="caution">
    <text evidence="2">The sequence shown here is derived from an EMBL/GenBank/DDBJ whole genome shotgun (WGS) entry which is preliminary data.</text>
</comment>
<evidence type="ECO:0000259" key="1">
    <source>
        <dbReference type="Pfam" id="PF21834"/>
    </source>
</evidence>
<name>A0ABU0C0L5_9HYPH</name>
<dbReference type="Proteomes" id="UP001230207">
    <property type="component" value="Unassembled WGS sequence"/>
</dbReference>
<dbReference type="InterPro" id="IPR054189">
    <property type="entry name" value="DUF6894"/>
</dbReference>
<accession>A0ABU0C0L5</accession>
<dbReference type="Pfam" id="PF21834">
    <property type="entry name" value="DUF6894"/>
    <property type="match status" value="1"/>
</dbReference>
<evidence type="ECO:0000313" key="2">
    <source>
        <dbReference type="EMBL" id="MDQ0324025.1"/>
    </source>
</evidence>